<evidence type="ECO:0000313" key="2">
    <source>
        <dbReference type="EMBL" id="GGN16740.1"/>
    </source>
</evidence>
<dbReference type="EMBL" id="BMOQ01000004">
    <property type="protein sequence ID" value="GGN16740.1"/>
    <property type="molecule type" value="Genomic_DNA"/>
</dbReference>
<keyword evidence="1" id="KW-0812">Transmembrane</keyword>
<dbReference type="Proteomes" id="UP000608850">
    <property type="component" value="Unassembled WGS sequence"/>
</dbReference>
<protein>
    <submittedName>
        <fullName evidence="2">Uncharacterized protein</fullName>
    </submittedName>
</protein>
<dbReference type="RefSeq" id="WP_188878308.1">
    <property type="nucleotide sequence ID" value="NZ_BMOQ01000004.1"/>
</dbReference>
<comment type="caution">
    <text evidence="2">The sequence shown here is derived from an EMBL/GenBank/DDBJ whole genome shotgun (WGS) entry which is preliminary data.</text>
</comment>
<evidence type="ECO:0000256" key="1">
    <source>
        <dbReference type="SAM" id="Phobius"/>
    </source>
</evidence>
<sequence length="96" mass="10253">MPTPRQRRLVRQHAALTLVALVALALGDALTLPVAVVASLLALLLAAEFTAPVYARPPWRARLRWILLLGALLVVVLGATHVATVARTLDPSLAYS</sequence>
<keyword evidence="3" id="KW-1185">Reference proteome</keyword>
<dbReference type="AlphaFoldDB" id="A0A830GB38"/>
<gene>
    <name evidence="2" type="ORF">GCM10009021_16770</name>
</gene>
<proteinExistence type="predicted"/>
<accession>A0A830GB38</accession>
<feature type="transmembrane region" description="Helical" evidence="1">
    <location>
        <begin position="37"/>
        <end position="54"/>
    </location>
</feature>
<dbReference type="Pfam" id="PF26161">
    <property type="entry name" value="DUF8044"/>
    <property type="match status" value="1"/>
</dbReference>
<dbReference type="InterPro" id="IPR058357">
    <property type="entry name" value="DUF8044"/>
</dbReference>
<organism evidence="2 3">
    <name type="scientific">Halarchaeum nitratireducens</name>
    <dbReference type="NCBI Taxonomy" id="489913"/>
    <lineage>
        <taxon>Archaea</taxon>
        <taxon>Methanobacteriati</taxon>
        <taxon>Methanobacteriota</taxon>
        <taxon>Stenosarchaea group</taxon>
        <taxon>Halobacteria</taxon>
        <taxon>Halobacteriales</taxon>
        <taxon>Halobacteriaceae</taxon>
    </lineage>
</organism>
<reference evidence="2 3" key="1">
    <citation type="journal article" date="2019" name="Int. J. Syst. Evol. Microbiol.">
        <title>The Global Catalogue of Microorganisms (GCM) 10K type strain sequencing project: providing services to taxonomists for standard genome sequencing and annotation.</title>
        <authorList>
            <consortium name="The Broad Institute Genomics Platform"/>
            <consortium name="The Broad Institute Genome Sequencing Center for Infectious Disease"/>
            <person name="Wu L."/>
            <person name="Ma J."/>
        </authorList>
    </citation>
    <scope>NUCLEOTIDE SEQUENCE [LARGE SCALE GENOMIC DNA]</scope>
    <source>
        <strain evidence="2 3">JCM 16331</strain>
    </source>
</reference>
<name>A0A830GB38_9EURY</name>
<evidence type="ECO:0000313" key="3">
    <source>
        <dbReference type="Proteomes" id="UP000608850"/>
    </source>
</evidence>
<keyword evidence="1" id="KW-0472">Membrane</keyword>
<feature type="transmembrane region" description="Helical" evidence="1">
    <location>
        <begin position="66"/>
        <end position="86"/>
    </location>
</feature>
<keyword evidence="1" id="KW-1133">Transmembrane helix</keyword>